<accession>A0A420ZCZ9</accession>
<protein>
    <submittedName>
        <fullName evidence="3">Uncharacterized protein</fullName>
    </submittedName>
</protein>
<feature type="compositionally biased region" description="Low complexity" evidence="1">
    <location>
        <begin position="134"/>
        <end position="145"/>
    </location>
</feature>
<reference evidence="3 4" key="1">
    <citation type="submission" date="2018-06" db="EMBL/GenBank/DDBJ databases">
        <title>Extensive metabolic versatility and redundancy in microbially diverse, dynamic hydrothermal sediments.</title>
        <authorList>
            <person name="Dombrowski N."/>
            <person name="Teske A."/>
            <person name="Baker B.J."/>
        </authorList>
    </citation>
    <scope>NUCLEOTIDE SEQUENCE [LARGE SCALE GENOMIC DNA]</scope>
    <source>
        <strain evidence="3">B79_G16</strain>
    </source>
</reference>
<evidence type="ECO:0000256" key="1">
    <source>
        <dbReference type="SAM" id="MobiDB-lite"/>
    </source>
</evidence>
<dbReference type="AlphaFoldDB" id="A0A420ZCZ9"/>
<organism evidence="3 4">
    <name type="scientific">candidate division Kazan bacterium</name>
    <dbReference type="NCBI Taxonomy" id="2202143"/>
    <lineage>
        <taxon>Bacteria</taxon>
        <taxon>Bacteria division Kazan-3B-28</taxon>
    </lineage>
</organism>
<keyword evidence="2" id="KW-1133">Transmembrane helix</keyword>
<proteinExistence type="predicted"/>
<feature type="region of interest" description="Disordered" evidence="1">
    <location>
        <begin position="129"/>
        <end position="150"/>
    </location>
</feature>
<evidence type="ECO:0000313" key="4">
    <source>
        <dbReference type="Proteomes" id="UP000281261"/>
    </source>
</evidence>
<gene>
    <name evidence="3" type="ORF">DRH29_02290</name>
</gene>
<evidence type="ECO:0000256" key="2">
    <source>
        <dbReference type="SAM" id="Phobius"/>
    </source>
</evidence>
<keyword evidence="2" id="KW-0812">Transmembrane</keyword>
<dbReference type="Proteomes" id="UP000281261">
    <property type="component" value="Unassembled WGS sequence"/>
</dbReference>
<dbReference type="EMBL" id="QMNG01000005">
    <property type="protein sequence ID" value="RLC37405.1"/>
    <property type="molecule type" value="Genomic_DNA"/>
</dbReference>
<feature type="region of interest" description="Disordered" evidence="1">
    <location>
        <begin position="29"/>
        <end position="54"/>
    </location>
</feature>
<comment type="caution">
    <text evidence="3">The sequence shown here is derived from an EMBL/GenBank/DDBJ whole genome shotgun (WGS) entry which is preliminary data.</text>
</comment>
<sequence length="273" mass="29738">MAKCAGGCGREVANDGDYCKICGYDKESSTLDHGHSARQTASAPPGLKAGESSDHRQLSRFLRGGRPVRMSSGPVYRATFGEGLGRMLGPLIGIVALLVIMAFVAVGLLATRVSVEIASQEVERAMTANARAKSSSSSSSSHSSSLPVRSRLPDYSEVSMKLKAKPKSRRKLYIGARSPYYLDVGLGEIGIIYADVRGIREEDYYIKWFLKSELVGMVGWIQDGHDSITVACNTKIPLEDIDGVDGKNAFRAELYSLPEEEMLCMAWMDVRCK</sequence>
<evidence type="ECO:0000313" key="3">
    <source>
        <dbReference type="EMBL" id="RLC37405.1"/>
    </source>
</evidence>
<feature type="transmembrane region" description="Helical" evidence="2">
    <location>
        <begin position="87"/>
        <end position="110"/>
    </location>
</feature>
<name>A0A420ZCZ9_UNCK3</name>
<keyword evidence="2" id="KW-0472">Membrane</keyword>